<comment type="caution">
    <text evidence="2">The sequence shown here is derived from an EMBL/GenBank/DDBJ whole genome shotgun (WGS) entry which is preliminary data.</text>
</comment>
<gene>
    <name evidence="2" type="ORF">HanXRQr2_Chr04g0146461</name>
</gene>
<evidence type="ECO:0000313" key="3">
    <source>
        <dbReference type="Proteomes" id="UP000215914"/>
    </source>
</evidence>
<dbReference type="AlphaFoldDB" id="A0A9K3J4K1"/>
<name>A0A9K3J4K1_HELAN</name>
<proteinExistence type="predicted"/>
<keyword evidence="1" id="KW-0472">Membrane</keyword>
<evidence type="ECO:0000313" key="2">
    <source>
        <dbReference type="EMBL" id="KAF5808530.1"/>
    </source>
</evidence>
<keyword evidence="1" id="KW-0812">Transmembrane</keyword>
<evidence type="ECO:0008006" key="4">
    <source>
        <dbReference type="Google" id="ProtNLM"/>
    </source>
</evidence>
<organism evidence="2 3">
    <name type="scientific">Helianthus annuus</name>
    <name type="common">Common sunflower</name>
    <dbReference type="NCBI Taxonomy" id="4232"/>
    <lineage>
        <taxon>Eukaryota</taxon>
        <taxon>Viridiplantae</taxon>
        <taxon>Streptophyta</taxon>
        <taxon>Embryophyta</taxon>
        <taxon>Tracheophyta</taxon>
        <taxon>Spermatophyta</taxon>
        <taxon>Magnoliopsida</taxon>
        <taxon>eudicotyledons</taxon>
        <taxon>Gunneridae</taxon>
        <taxon>Pentapetalae</taxon>
        <taxon>asterids</taxon>
        <taxon>campanulids</taxon>
        <taxon>Asterales</taxon>
        <taxon>Asteraceae</taxon>
        <taxon>Asteroideae</taxon>
        <taxon>Heliantheae alliance</taxon>
        <taxon>Heliantheae</taxon>
        <taxon>Helianthus</taxon>
    </lineage>
</organism>
<protein>
    <recommendedName>
        <fullName evidence="4">Transmembrane protein</fullName>
    </recommendedName>
</protein>
<reference evidence="2" key="1">
    <citation type="journal article" date="2017" name="Nature">
        <title>The sunflower genome provides insights into oil metabolism, flowering and Asterid evolution.</title>
        <authorList>
            <person name="Badouin H."/>
            <person name="Gouzy J."/>
            <person name="Grassa C.J."/>
            <person name="Murat F."/>
            <person name="Staton S.E."/>
            <person name="Cottret L."/>
            <person name="Lelandais-Briere C."/>
            <person name="Owens G.L."/>
            <person name="Carrere S."/>
            <person name="Mayjonade B."/>
            <person name="Legrand L."/>
            <person name="Gill N."/>
            <person name="Kane N.C."/>
            <person name="Bowers J.E."/>
            <person name="Hubner S."/>
            <person name="Bellec A."/>
            <person name="Berard A."/>
            <person name="Berges H."/>
            <person name="Blanchet N."/>
            <person name="Boniface M.C."/>
            <person name="Brunel D."/>
            <person name="Catrice O."/>
            <person name="Chaidir N."/>
            <person name="Claudel C."/>
            <person name="Donnadieu C."/>
            <person name="Faraut T."/>
            <person name="Fievet G."/>
            <person name="Helmstetter N."/>
            <person name="King M."/>
            <person name="Knapp S.J."/>
            <person name="Lai Z."/>
            <person name="Le Paslier M.C."/>
            <person name="Lippi Y."/>
            <person name="Lorenzon L."/>
            <person name="Mandel J.R."/>
            <person name="Marage G."/>
            <person name="Marchand G."/>
            <person name="Marquand E."/>
            <person name="Bret-Mestries E."/>
            <person name="Morien E."/>
            <person name="Nambeesan S."/>
            <person name="Nguyen T."/>
            <person name="Pegot-Espagnet P."/>
            <person name="Pouilly N."/>
            <person name="Raftis F."/>
            <person name="Sallet E."/>
            <person name="Schiex T."/>
            <person name="Thomas J."/>
            <person name="Vandecasteele C."/>
            <person name="Vares D."/>
            <person name="Vear F."/>
            <person name="Vautrin S."/>
            <person name="Crespi M."/>
            <person name="Mangin B."/>
            <person name="Burke J.M."/>
            <person name="Salse J."/>
            <person name="Munos S."/>
            <person name="Vincourt P."/>
            <person name="Rieseberg L.H."/>
            <person name="Langlade N.B."/>
        </authorList>
    </citation>
    <scope>NUCLEOTIDE SEQUENCE</scope>
    <source>
        <tissue evidence="2">Leaves</tissue>
    </source>
</reference>
<accession>A0A9K3J4K1</accession>
<evidence type="ECO:0000256" key="1">
    <source>
        <dbReference type="SAM" id="Phobius"/>
    </source>
</evidence>
<keyword evidence="3" id="KW-1185">Reference proteome</keyword>
<sequence>MMERERVQGVCSTYLRWRSWRRLHNNMRDNRGSVAVVASGWELVVEPSVTSGGGGWGANVGVIGMADDVSTVWYNLVVVWGWWLVVSGDGVLVVMGVVVENIVWCVVLSAICYILQRLVMKFHDHQVTFSLQE</sequence>
<keyword evidence="1" id="KW-1133">Transmembrane helix</keyword>
<dbReference type="EMBL" id="MNCJ02000319">
    <property type="protein sequence ID" value="KAF5808530.1"/>
    <property type="molecule type" value="Genomic_DNA"/>
</dbReference>
<dbReference type="Gramene" id="mRNA:HanXRQr2_Chr04g0146461">
    <property type="protein sequence ID" value="CDS:HanXRQr2_Chr04g0146461.1"/>
    <property type="gene ID" value="HanXRQr2_Chr04g0146461"/>
</dbReference>
<feature type="transmembrane region" description="Helical" evidence="1">
    <location>
        <begin position="90"/>
        <end position="115"/>
    </location>
</feature>
<dbReference type="Proteomes" id="UP000215914">
    <property type="component" value="Unassembled WGS sequence"/>
</dbReference>
<reference evidence="2" key="2">
    <citation type="submission" date="2020-06" db="EMBL/GenBank/DDBJ databases">
        <title>Helianthus annuus Genome sequencing and assembly Release 2.</title>
        <authorList>
            <person name="Gouzy J."/>
            <person name="Langlade N."/>
            <person name="Munos S."/>
        </authorList>
    </citation>
    <scope>NUCLEOTIDE SEQUENCE</scope>
    <source>
        <tissue evidence="2">Leaves</tissue>
    </source>
</reference>